<reference evidence="2" key="1">
    <citation type="submission" date="2023-07" db="EMBL/GenBank/DDBJ databases">
        <authorList>
            <consortium name="CYATHOMIX"/>
        </authorList>
    </citation>
    <scope>NUCLEOTIDE SEQUENCE</scope>
    <source>
        <strain evidence="2">N/A</strain>
    </source>
</reference>
<accession>A0AA36M1E3</accession>
<sequence length="264" mass="29987">MYSSDEEYATNYLSLSASFLDSENVDKENVLLGDYNGTSSNSQGNEPSSSQINRNSSRKRRMGTESFPSASCGLQPQTIPSSCTSSTGALKRVLEENTLSLAKLGRVVRQFDITVENEVIKYIYVLLKVMEILMWFKEMLTSKISDIKINMQHVKNMQTSVETLPSSSDSVVRALTSVVREQMNTIAGLSLTVNALLSKLREQDRELRRTNFHVAKNKEDTLPKGYSLQRKNISRVWHLESAPPFKVIWRLLSVYKEESIDFRR</sequence>
<gene>
    <name evidence="2" type="ORF">CYNAS_LOCUS6514</name>
</gene>
<name>A0AA36M1E3_CYLNA</name>
<feature type="region of interest" description="Disordered" evidence="1">
    <location>
        <begin position="31"/>
        <end position="85"/>
    </location>
</feature>
<dbReference type="Proteomes" id="UP001176961">
    <property type="component" value="Unassembled WGS sequence"/>
</dbReference>
<dbReference type="AlphaFoldDB" id="A0AA36M1E3"/>
<evidence type="ECO:0000256" key="1">
    <source>
        <dbReference type="SAM" id="MobiDB-lite"/>
    </source>
</evidence>
<dbReference type="EMBL" id="CATQJL010000112">
    <property type="protein sequence ID" value="CAJ0594531.1"/>
    <property type="molecule type" value="Genomic_DNA"/>
</dbReference>
<evidence type="ECO:0000313" key="3">
    <source>
        <dbReference type="Proteomes" id="UP001176961"/>
    </source>
</evidence>
<feature type="compositionally biased region" description="Polar residues" evidence="1">
    <location>
        <begin position="66"/>
        <end position="85"/>
    </location>
</feature>
<comment type="caution">
    <text evidence="2">The sequence shown here is derived from an EMBL/GenBank/DDBJ whole genome shotgun (WGS) entry which is preliminary data.</text>
</comment>
<proteinExistence type="predicted"/>
<evidence type="ECO:0000313" key="2">
    <source>
        <dbReference type="EMBL" id="CAJ0594531.1"/>
    </source>
</evidence>
<keyword evidence="3" id="KW-1185">Reference proteome</keyword>
<organism evidence="2 3">
    <name type="scientific">Cylicocyclus nassatus</name>
    <name type="common">Nematode worm</name>
    <dbReference type="NCBI Taxonomy" id="53992"/>
    <lineage>
        <taxon>Eukaryota</taxon>
        <taxon>Metazoa</taxon>
        <taxon>Ecdysozoa</taxon>
        <taxon>Nematoda</taxon>
        <taxon>Chromadorea</taxon>
        <taxon>Rhabditida</taxon>
        <taxon>Rhabditina</taxon>
        <taxon>Rhabditomorpha</taxon>
        <taxon>Strongyloidea</taxon>
        <taxon>Strongylidae</taxon>
        <taxon>Cylicocyclus</taxon>
    </lineage>
</organism>
<feature type="compositionally biased region" description="Low complexity" evidence="1">
    <location>
        <begin position="39"/>
        <end position="51"/>
    </location>
</feature>
<protein>
    <submittedName>
        <fullName evidence="2">Uncharacterized protein</fullName>
    </submittedName>
</protein>